<sequence>MKNNQPTEYEVEKGINWYITKDQITFLQHLMTSCPINLAKEFPHEFFDIPEELEQLRLELIDQDPE</sequence>
<dbReference type="Proteomes" id="UP001238450">
    <property type="component" value="Unassembled WGS sequence"/>
</dbReference>
<keyword evidence="2" id="KW-1185">Reference proteome</keyword>
<comment type="caution">
    <text evidence="1">The sequence shown here is derived from an EMBL/GenBank/DDBJ whole genome shotgun (WGS) entry which is preliminary data.</text>
</comment>
<proteinExistence type="predicted"/>
<dbReference type="AlphaFoldDB" id="A0AAJ1TPE3"/>
<reference evidence="1 2" key="1">
    <citation type="submission" date="2023-07" db="EMBL/GenBank/DDBJ databases">
        <title>Genomic Encyclopedia of Type Strains, Phase IV (KMG-IV): sequencing the most valuable type-strain genomes for metagenomic binning, comparative biology and taxonomic classification.</title>
        <authorList>
            <person name="Goeker M."/>
        </authorList>
    </citation>
    <scope>NUCLEOTIDE SEQUENCE [LARGE SCALE GENOMIC DNA]</scope>
    <source>
        <strain evidence="1 2">DSM 46876</strain>
    </source>
</reference>
<dbReference type="RefSeq" id="WP_307254209.1">
    <property type="nucleotide sequence ID" value="NZ_JAUSUV010000012.1"/>
</dbReference>
<evidence type="ECO:0000313" key="1">
    <source>
        <dbReference type="EMBL" id="MDQ0418470.1"/>
    </source>
</evidence>
<dbReference type="PROSITE" id="PS51257">
    <property type="entry name" value="PROKAR_LIPOPROTEIN"/>
    <property type="match status" value="1"/>
</dbReference>
<evidence type="ECO:0000313" key="2">
    <source>
        <dbReference type="Proteomes" id="UP001238450"/>
    </source>
</evidence>
<protein>
    <submittedName>
        <fullName evidence="1">Uncharacterized protein</fullName>
    </submittedName>
</protein>
<name>A0AAJ1TPE3_9BACL</name>
<accession>A0AAJ1TPE3</accession>
<dbReference type="EMBL" id="JAUSUV010000012">
    <property type="protein sequence ID" value="MDQ0418470.1"/>
    <property type="molecule type" value="Genomic_DNA"/>
</dbReference>
<organism evidence="1 2">
    <name type="scientific">Croceifilum oryzae</name>
    <dbReference type="NCBI Taxonomy" id="1553429"/>
    <lineage>
        <taxon>Bacteria</taxon>
        <taxon>Bacillati</taxon>
        <taxon>Bacillota</taxon>
        <taxon>Bacilli</taxon>
        <taxon>Bacillales</taxon>
        <taxon>Thermoactinomycetaceae</taxon>
        <taxon>Croceifilum</taxon>
    </lineage>
</organism>
<gene>
    <name evidence="1" type="ORF">J2Z48_002662</name>
</gene>